<gene>
    <name evidence="1" type="ORF">JKP88DRAFT_274755</name>
</gene>
<organism evidence="1 2">
    <name type="scientific">Tribonema minus</name>
    <dbReference type="NCBI Taxonomy" id="303371"/>
    <lineage>
        <taxon>Eukaryota</taxon>
        <taxon>Sar</taxon>
        <taxon>Stramenopiles</taxon>
        <taxon>Ochrophyta</taxon>
        <taxon>PX clade</taxon>
        <taxon>Xanthophyceae</taxon>
        <taxon>Tribonematales</taxon>
        <taxon>Tribonemataceae</taxon>
        <taxon>Tribonema</taxon>
    </lineage>
</organism>
<keyword evidence="2" id="KW-1185">Reference proteome</keyword>
<protein>
    <submittedName>
        <fullName evidence="1">Uncharacterized protein</fullName>
    </submittedName>
</protein>
<proteinExistence type="predicted"/>
<reference evidence="1" key="1">
    <citation type="submission" date="2021-02" db="EMBL/GenBank/DDBJ databases">
        <title>First Annotated Genome of the Yellow-green Alga Tribonema minus.</title>
        <authorList>
            <person name="Mahan K.M."/>
        </authorList>
    </citation>
    <scope>NUCLEOTIDE SEQUENCE</scope>
    <source>
        <strain evidence="1">UTEX B ZZ1240</strain>
    </source>
</reference>
<name>A0A835ZKL7_9STRA</name>
<dbReference type="EMBL" id="JAFCMP010000002">
    <property type="protein sequence ID" value="KAG5192800.1"/>
    <property type="molecule type" value="Genomic_DNA"/>
</dbReference>
<dbReference type="Proteomes" id="UP000664859">
    <property type="component" value="Unassembled WGS sequence"/>
</dbReference>
<evidence type="ECO:0000313" key="1">
    <source>
        <dbReference type="EMBL" id="KAG5192800.1"/>
    </source>
</evidence>
<evidence type="ECO:0000313" key="2">
    <source>
        <dbReference type="Proteomes" id="UP000664859"/>
    </source>
</evidence>
<sequence>MLDCKDSPLFFFGHHDPSRGRNKRLIIACKGAGAELKTWSRVDDGDWRWHSADAVPLPPLNVTDGELAVLSAAHTACCDALREFDYALPPAGEGGKGGAVLTREDLECLLQCWC</sequence>
<dbReference type="AlphaFoldDB" id="A0A835ZKL7"/>
<accession>A0A835ZKL7</accession>
<comment type="caution">
    <text evidence="1">The sequence shown here is derived from an EMBL/GenBank/DDBJ whole genome shotgun (WGS) entry which is preliminary data.</text>
</comment>